<feature type="region of interest" description="Disordered" evidence="1">
    <location>
        <begin position="89"/>
        <end position="162"/>
    </location>
</feature>
<dbReference type="EMBL" id="CM029050">
    <property type="protein sequence ID" value="KAG2566983.1"/>
    <property type="molecule type" value="Genomic_DNA"/>
</dbReference>
<gene>
    <name evidence="2" type="ORF">PVAP13_7NG228400</name>
</gene>
<keyword evidence="3" id="KW-1185">Reference proteome</keyword>
<dbReference type="Proteomes" id="UP000823388">
    <property type="component" value="Chromosome 7N"/>
</dbReference>
<accession>A0A8T0PYH7</accession>
<proteinExistence type="predicted"/>
<organism evidence="2 3">
    <name type="scientific">Panicum virgatum</name>
    <name type="common">Blackwell switchgrass</name>
    <dbReference type="NCBI Taxonomy" id="38727"/>
    <lineage>
        <taxon>Eukaryota</taxon>
        <taxon>Viridiplantae</taxon>
        <taxon>Streptophyta</taxon>
        <taxon>Embryophyta</taxon>
        <taxon>Tracheophyta</taxon>
        <taxon>Spermatophyta</taxon>
        <taxon>Magnoliopsida</taxon>
        <taxon>Liliopsida</taxon>
        <taxon>Poales</taxon>
        <taxon>Poaceae</taxon>
        <taxon>PACMAD clade</taxon>
        <taxon>Panicoideae</taxon>
        <taxon>Panicodae</taxon>
        <taxon>Paniceae</taxon>
        <taxon>Panicinae</taxon>
        <taxon>Panicum</taxon>
        <taxon>Panicum sect. Hiantes</taxon>
    </lineage>
</organism>
<evidence type="ECO:0000313" key="2">
    <source>
        <dbReference type="EMBL" id="KAG2566983.1"/>
    </source>
</evidence>
<dbReference type="AlphaFoldDB" id="A0A8T0PYH7"/>
<comment type="caution">
    <text evidence="2">The sequence shown here is derived from an EMBL/GenBank/DDBJ whole genome shotgun (WGS) entry which is preliminary data.</text>
</comment>
<sequence length="162" mass="16455">MTKLRCSKKLFRRSSSKSSTASSSSSDGGDVVGGGGRGEIEWEVRPGGMLVQKRDGRGDVEVITVRVATGFSWHDVSIGATCTFGKAEGGAVHGDRARASGAEAAVQGQGEGGQRPSPHDRGAGHRQGAAARGPCAQGHEAPGRKGGPSPAEPVPAFHQSVG</sequence>
<reference evidence="2" key="1">
    <citation type="submission" date="2020-05" db="EMBL/GenBank/DDBJ databases">
        <title>WGS assembly of Panicum virgatum.</title>
        <authorList>
            <person name="Lovell J.T."/>
            <person name="Jenkins J."/>
            <person name="Shu S."/>
            <person name="Juenger T.E."/>
            <person name="Schmutz J."/>
        </authorList>
    </citation>
    <scope>NUCLEOTIDE SEQUENCE</scope>
    <source>
        <strain evidence="2">AP13</strain>
    </source>
</reference>
<evidence type="ECO:0000256" key="1">
    <source>
        <dbReference type="SAM" id="MobiDB-lite"/>
    </source>
</evidence>
<protein>
    <submittedName>
        <fullName evidence="2">Uncharacterized protein</fullName>
    </submittedName>
</protein>
<feature type="compositionally biased region" description="Low complexity" evidence="1">
    <location>
        <begin position="16"/>
        <end position="29"/>
    </location>
</feature>
<feature type="region of interest" description="Disordered" evidence="1">
    <location>
        <begin position="1"/>
        <end position="44"/>
    </location>
</feature>
<dbReference type="PANTHER" id="PTHR47376">
    <property type="entry name" value="OS02G0597700 PROTEIN"/>
    <property type="match status" value="1"/>
</dbReference>
<evidence type="ECO:0000313" key="3">
    <source>
        <dbReference type="Proteomes" id="UP000823388"/>
    </source>
</evidence>
<name>A0A8T0PYH7_PANVG</name>
<feature type="compositionally biased region" description="Basic residues" evidence="1">
    <location>
        <begin position="1"/>
        <end position="15"/>
    </location>
</feature>